<reference evidence="3" key="1">
    <citation type="submission" date="2021-01" db="EMBL/GenBank/DDBJ databases">
        <authorList>
            <person name="Corre E."/>
            <person name="Pelletier E."/>
            <person name="Niang G."/>
            <person name="Scheremetjew M."/>
            <person name="Finn R."/>
            <person name="Kale V."/>
            <person name="Holt S."/>
            <person name="Cochrane G."/>
            <person name="Meng A."/>
            <person name="Brown T."/>
            <person name="Cohen L."/>
        </authorList>
    </citation>
    <scope>NUCLEOTIDE SEQUENCE</scope>
    <source>
        <strain evidence="3">SAG 36.94</strain>
    </source>
</reference>
<organism evidence="3">
    <name type="scientific">Compsopogon caeruleus</name>
    <dbReference type="NCBI Taxonomy" id="31354"/>
    <lineage>
        <taxon>Eukaryota</taxon>
        <taxon>Rhodophyta</taxon>
        <taxon>Compsopogonophyceae</taxon>
        <taxon>Compsopogonales</taxon>
        <taxon>Compsopogonaceae</taxon>
        <taxon>Compsopogon</taxon>
    </lineage>
</organism>
<sequence length="287" mass="32509">MAVWLTMLMTTLFFREARITSAGGLGRWLTRFREKEMASWSRDAAQLVQGDSRRACGATALRFVLGSAEQSCFELREAQLSSFALETSSCLLERSGRPFLRCVYTADDSEQRLCLSRMSSEQFAIYAGFYTHGPALCHFLQGQDFRDEMLKSASRLSSDLSSIHSDLIKSHHSLKSIVANSTDELHILRSEIEKVSEDTQLEVHAIRSYYRSVVLFYILFSLPNGWSFLTSLVTWTFAGEASLALGFPVFDASWLALLSASIRLLVRFLQIVFTIRVPRLQVSHRLH</sequence>
<dbReference type="InterPro" id="IPR040346">
    <property type="entry name" value="GEX1/Brambleberry"/>
</dbReference>
<dbReference type="AlphaFoldDB" id="A0A7S1XCV6"/>
<name>A0A7S1XCV6_9RHOD</name>
<keyword evidence="2" id="KW-0732">Signal</keyword>
<keyword evidence="1" id="KW-1133">Transmembrane helix</keyword>
<dbReference type="PANTHER" id="PTHR33538:SF2">
    <property type="entry name" value="PROTEIN GAMETE EXPRESSED 1"/>
    <property type="match status" value="1"/>
</dbReference>
<accession>A0A7S1XCV6</accession>
<gene>
    <name evidence="3" type="ORF">CCAE0312_LOCUS2213</name>
</gene>
<proteinExistence type="predicted"/>
<keyword evidence="1" id="KW-0472">Membrane</keyword>
<keyword evidence="1" id="KW-0812">Transmembrane</keyword>
<evidence type="ECO:0000313" key="3">
    <source>
        <dbReference type="EMBL" id="CAD9229800.1"/>
    </source>
</evidence>
<feature type="chain" id="PRO_5031495375" evidence="2">
    <location>
        <begin position="18"/>
        <end position="287"/>
    </location>
</feature>
<dbReference type="EMBL" id="HBGH01003999">
    <property type="protein sequence ID" value="CAD9229800.1"/>
    <property type="molecule type" value="Transcribed_RNA"/>
</dbReference>
<protein>
    <submittedName>
        <fullName evidence="3">Uncharacterized protein</fullName>
    </submittedName>
</protein>
<feature type="signal peptide" evidence="2">
    <location>
        <begin position="1"/>
        <end position="17"/>
    </location>
</feature>
<evidence type="ECO:0000256" key="1">
    <source>
        <dbReference type="SAM" id="Phobius"/>
    </source>
</evidence>
<dbReference type="PANTHER" id="PTHR33538">
    <property type="entry name" value="PROTEIN GAMETE EXPRESSED 1"/>
    <property type="match status" value="1"/>
</dbReference>
<feature type="transmembrane region" description="Helical" evidence="1">
    <location>
        <begin position="214"/>
        <end position="237"/>
    </location>
</feature>
<feature type="transmembrane region" description="Helical" evidence="1">
    <location>
        <begin position="243"/>
        <end position="266"/>
    </location>
</feature>
<evidence type="ECO:0000256" key="2">
    <source>
        <dbReference type="SAM" id="SignalP"/>
    </source>
</evidence>